<sequence length="212" mass="24095">MLQQREQNTVTRILPIIVLVSTLSLGHKQIEVDLSKQRLYAKENGNIFMDTKISSGKKGHRTPRGKFSIFLKSKSHISSKYPKRVNGQNGGAKMPHSLFITKGGVAIHGGYIPKYPASHGCIRISPEKASKLYEWANIGTKVRVTGKAVGGHYAGNKYRKRYKKKVTKNKSSESPKIVKEYYDRYTNWTDNYYDPKNTTLIADGKEFDYLYD</sequence>
<dbReference type="AlphaFoldDB" id="A0A6S6SXT2"/>
<dbReference type="EMBL" id="CACVAS010000047">
    <property type="protein sequence ID" value="CAA6808018.1"/>
    <property type="molecule type" value="Genomic_DNA"/>
</dbReference>
<feature type="active site" description="Nucleophile" evidence="7">
    <location>
        <position position="121"/>
    </location>
</feature>
<dbReference type="CDD" id="cd16913">
    <property type="entry name" value="YkuD_like"/>
    <property type="match status" value="1"/>
</dbReference>
<dbReference type="SUPFAM" id="SSF141523">
    <property type="entry name" value="L,D-transpeptidase catalytic domain-like"/>
    <property type="match status" value="1"/>
</dbReference>
<evidence type="ECO:0000256" key="2">
    <source>
        <dbReference type="ARBA" id="ARBA00005992"/>
    </source>
</evidence>
<feature type="domain" description="L,D-TPase catalytic" evidence="8">
    <location>
        <begin position="28"/>
        <end position="145"/>
    </location>
</feature>
<protein>
    <submittedName>
        <fullName evidence="9">L,D-transpeptidase</fullName>
    </submittedName>
</protein>
<dbReference type="GO" id="GO:0071972">
    <property type="term" value="F:peptidoglycan L,D-transpeptidase activity"/>
    <property type="evidence" value="ECO:0007669"/>
    <property type="project" value="TreeGrafter"/>
</dbReference>
<dbReference type="Pfam" id="PF03734">
    <property type="entry name" value="YkuD"/>
    <property type="match status" value="1"/>
</dbReference>
<evidence type="ECO:0000256" key="1">
    <source>
        <dbReference type="ARBA" id="ARBA00004752"/>
    </source>
</evidence>
<name>A0A6S6SXT2_9BACT</name>
<keyword evidence="3" id="KW-0808">Transferase</keyword>
<comment type="similarity">
    <text evidence="2">Belongs to the YkuD family.</text>
</comment>
<dbReference type="InterPro" id="IPR050979">
    <property type="entry name" value="LD-transpeptidase"/>
</dbReference>
<proteinExistence type="inferred from homology"/>
<dbReference type="GO" id="GO:0005576">
    <property type="term" value="C:extracellular region"/>
    <property type="evidence" value="ECO:0007669"/>
    <property type="project" value="TreeGrafter"/>
</dbReference>
<evidence type="ECO:0000259" key="8">
    <source>
        <dbReference type="PROSITE" id="PS52029"/>
    </source>
</evidence>
<dbReference type="PANTHER" id="PTHR30582">
    <property type="entry name" value="L,D-TRANSPEPTIDASE"/>
    <property type="match status" value="1"/>
</dbReference>
<dbReference type="Gene3D" id="2.40.440.10">
    <property type="entry name" value="L,D-transpeptidase catalytic domain-like"/>
    <property type="match status" value="1"/>
</dbReference>
<reference evidence="9" key="1">
    <citation type="submission" date="2020-01" db="EMBL/GenBank/DDBJ databases">
        <authorList>
            <person name="Meier V. D."/>
            <person name="Meier V D."/>
        </authorList>
    </citation>
    <scope>NUCLEOTIDE SEQUENCE</scope>
    <source>
        <strain evidence="9">HLG_WM_MAG_01</strain>
    </source>
</reference>
<gene>
    <name evidence="9" type="ORF">HELGO_WM3365</name>
</gene>
<keyword evidence="4 7" id="KW-0133">Cell shape</keyword>
<evidence type="ECO:0000313" key="9">
    <source>
        <dbReference type="EMBL" id="CAA6808018.1"/>
    </source>
</evidence>
<evidence type="ECO:0000256" key="5">
    <source>
        <dbReference type="ARBA" id="ARBA00022984"/>
    </source>
</evidence>
<dbReference type="GO" id="GO:0016740">
    <property type="term" value="F:transferase activity"/>
    <property type="evidence" value="ECO:0007669"/>
    <property type="project" value="UniProtKB-KW"/>
</dbReference>
<feature type="active site" description="Proton donor/acceptor" evidence="7">
    <location>
        <position position="108"/>
    </location>
</feature>
<dbReference type="InterPro" id="IPR038063">
    <property type="entry name" value="Transpep_catalytic_dom"/>
</dbReference>
<dbReference type="GO" id="GO:0018104">
    <property type="term" value="P:peptidoglycan-protein cross-linking"/>
    <property type="evidence" value="ECO:0007669"/>
    <property type="project" value="TreeGrafter"/>
</dbReference>
<keyword evidence="5 7" id="KW-0573">Peptidoglycan synthesis</keyword>
<evidence type="ECO:0000256" key="3">
    <source>
        <dbReference type="ARBA" id="ARBA00022679"/>
    </source>
</evidence>
<evidence type="ECO:0000256" key="7">
    <source>
        <dbReference type="PROSITE-ProRule" id="PRU01373"/>
    </source>
</evidence>
<evidence type="ECO:0000256" key="6">
    <source>
        <dbReference type="ARBA" id="ARBA00023316"/>
    </source>
</evidence>
<keyword evidence="6 7" id="KW-0961">Cell wall biogenesis/degradation</keyword>
<dbReference type="GO" id="GO:0008360">
    <property type="term" value="P:regulation of cell shape"/>
    <property type="evidence" value="ECO:0007669"/>
    <property type="project" value="UniProtKB-UniRule"/>
</dbReference>
<dbReference type="PANTHER" id="PTHR30582:SF2">
    <property type="entry name" value="L,D-TRANSPEPTIDASE YCIB-RELATED"/>
    <property type="match status" value="1"/>
</dbReference>
<dbReference type="InterPro" id="IPR005490">
    <property type="entry name" value="LD_TPept_cat_dom"/>
</dbReference>
<organism evidence="9">
    <name type="scientific">uncultured Sulfurovum sp</name>
    <dbReference type="NCBI Taxonomy" id="269237"/>
    <lineage>
        <taxon>Bacteria</taxon>
        <taxon>Pseudomonadati</taxon>
        <taxon>Campylobacterota</taxon>
        <taxon>Epsilonproteobacteria</taxon>
        <taxon>Campylobacterales</taxon>
        <taxon>Sulfurovaceae</taxon>
        <taxon>Sulfurovum</taxon>
        <taxon>environmental samples</taxon>
    </lineage>
</organism>
<dbReference type="GO" id="GO:0071555">
    <property type="term" value="P:cell wall organization"/>
    <property type="evidence" value="ECO:0007669"/>
    <property type="project" value="UniProtKB-UniRule"/>
</dbReference>
<dbReference type="PROSITE" id="PS52029">
    <property type="entry name" value="LD_TPASE"/>
    <property type="match status" value="1"/>
</dbReference>
<accession>A0A6S6SXT2</accession>
<comment type="pathway">
    <text evidence="1 7">Cell wall biogenesis; peptidoglycan biosynthesis.</text>
</comment>
<dbReference type="UniPathway" id="UPA00219"/>
<evidence type="ECO:0000256" key="4">
    <source>
        <dbReference type="ARBA" id="ARBA00022960"/>
    </source>
</evidence>